<reference evidence="4" key="1">
    <citation type="submission" date="2020-10" db="EMBL/GenBank/DDBJ databases">
        <authorList>
            <person name="Kikuchi T."/>
        </authorList>
    </citation>
    <scope>NUCLEOTIDE SEQUENCE</scope>
    <source>
        <strain evidence="4">NKZ352</strain>
    </source>
</reference>
<dbReference type="InterPro" id="IPR000535">
    <property type="entry name" value="MSP_dom"/>
</dbReference>
<dbReference type="PROSITE" id="PS50202">
    <property type="entry name" value="MSP"/>
    <property type="match status" value="1"/>
</dbReference>
<dbReference type="Pfam" id="PF00635">
    <property type="entry name" value="Motile_Sperm"/>
    <property type="match status" value="1"/>
</dbReference>
<proteinExistence type="predicted"/>
<dbReference type="EMBL" id="CAJGYM010000005">
    <property type="protein sequence ID" value="CAD6186938.1"/>
    <property type="molecule type" value="Genomic_DNA"/>
</dbReference>
<organism evidence="4 5">
    <name type="scientific">Caenorhabditis auriculariae</name>
    <dbReference type="NCBI Taxonomy" id="2777116"/>
    <lineage>
        <taxon>Eukaryota</taxon>
        <taxon>Metazoa</taxon>
        <taxon>Ecdysozoa</taxon>
        <taxon>Nematoda</taxon>
        <taxon>Chromadorea</taxon>
        <taxon>Rhabditida</taxon>
        <taxon>Rhabditina</taxon>
        <taxon>Rhabditomorpha</taxon>
        <taxon>Rhabditoidea</taxon>
        <taxon>Rhabditidae</taxon>
        <taxon>Peloderinae</taxon>
        <taxon>Caenorhabditis</taxon>
    </lineage>
</organism>
<dbReference type="AlphaFoldDB" id="A0A8S1GW18"/>
<evidence type="ECO:0000259" key="3">
    <source>
        <dbReference type="PROSITE" id="PS50202"/>
    </source>
</evidence>
<comment type="function">
    <text evidence="1">Central component in molecular interactions underlying sperm crawling. Forms an extensive filament system that extends from sperm villipoda, along the leading edge of the pseudopod.</text>
</comment>
<dbReference type="InterPro" id="IPR008962">
    <property type="entry name" value="PapD-like_sf"/>
</dbReference>
<gene>
    <name evidence="4" type="ORF">CAUJ_LOCUS2857</name>
</gene>
<accession>A0A8S1GW18</accession>
<evidence type="ECO:0000256" key="1">
    <source>
        <dbReference type="RuleBase" id="RU003425"/>
    </source>
</evidence>
<name>A0A8S1GW18_9PELO</name>
<dbReference type="Gene3D" id="2.60.40.10">
    <property type="entry name" value="Immunoglobulins"/>
    <property type="match status" value="1"/>
</dbReference>
<feature type="region of interest" description="Disordered" evidence="2">
    <location>
        <begin position="199"/>
        <end position="220"/>
    </location>
</feature>
<dbReference type="Proteomes" id="UP000835052">
    <property type="component" value="Unassembled WGS sequence"/>
</dbReference>
<comment type="caution">
    <text evidence="4">The sequence shown here is derived from an EMBL/GenBank/DDBJ whole genome shotgun (WGS) entry which is preliminary data.</text>
</comment>
<dbReference type="SUPFAM" id="SSF49354">
    <property type="entry name" value="PapD-like"/>
    <property type="match status" value="1"/>
</dbReference>
<evidence type="ECO:0000313" key="5">
    <source>
        <dbReference type="Proteomes" id="UP000835052"/>
    </source>
</evidence>
<dbReference type="OrthoDB" id="5795824at2759"/>
<keyword evidence="1" id="KW-0206">Cytoskeleton</keyword>
<evidence type="ECO:0000313" key="4">
    <source>
        <dbReference type="EMBL" id="CAD6186938.1"/>
    </source>
</evidence>
<dbReference type="InterPro" id="IPR013783">
    <property type="entry name" value="Ig-like_fold"/>
</dbReference>
<evidence type="ECO:0000256" key="2">
    <source>
        <dbReference type="SAM" id="MobiDB-lite"/>
    </source>
</evidence>
<protein>
    <recommendedName>
        <fullName evidence="1">Major sperm protein</fullName>
    </recommendedName>
</protein>
<feature type="domain" description="MSP" evidence="3">
    <location>
        <begin position="33"/>
        <end position="168"/>
    </location>
</feature>
<sequence>MTPPKRERSVEKVKDHYLKIEEKQLKKQFEKLAKSSKPLLETKSKILNFVGLVEDRNRCCVHVSLTNNSDQIIAYIVRCPESPCFFVKPKIGVVYPEATTTLYFTFRSKCHRVPDDYAWFYTVYQIEVPSTRLKWLKEDEFSSTHARSIWREHGRKPVDNLLFLAATFEEINDGEPHRECQRHFPIQPVMVNEEGNVLEEEEYDPDRHETTDDMPATAET</sequence>
<keyword evidence="1" id="KW-0963">Cytoplasm</keyword>
<keyword evidence="5" id="KW-1185">Reference proteome</keyword>